<keyword evidence="4 6" id="KW-0413">Isomerase</keyword>
<evidence type="ECO:0000259" key="5">
    <source>
        <dbReference type="PROSITE" id="PS50059"/>
    </source>
</evidence>
<dbReference type="SUPFAM" id="SSF54534">
    <property type="entry name" value="FKBP-like"/>
    <property type="match status" value="1"/>
</dbReference>
<dbReference type="Pfam" id="PF01346">
    <property type="entry name" value="FKBP_N"/>
    <property type="match status" value="1"/>
</dbReference>
<gene>
    <name evidence="6" type="ORF">MNBD_GAMMA18-617</name>
</gene>
<dbReference type="Gene3D" id="1.10.287.460">
    <property type="entry name" value="Peptidyl-prolyl cis-trans isomerase, FKBP-type, N-terminal domain"/>
    <property type="match status" value="1"/>
</dbReference>
<dbReference type="PANTHER" id="PTHR43811:SF19">
    <property type="entry name" value="39 KDA FK506-BINDING NUCLEAR PROTEIN"/>
    <property type="match status" value="1"/>
</dbReference>
<evidence type="ECO:0000256" key="2">
    <source>
        <dbReference type="ARBA" id="ARBA00013194"/>
    </source>
</evidence>
<dbReference type="InterPro" id="IPR000774">
    <property type="entry name" value="PPIase_FKBP_N"/>
</dbReference>
<feature type="domain" description="PPIase FKBP-type" evidence="5">
    <location>
        <begin position="138"/>
        <end position="224"/>
    </location>
</feature>
<proteinExistence type="predicted"/>
<reference evidence="6" key="1">
    <citation type="submission" date="2018-06" db="EMBL/GenBank/DDBJ databases">
        <authorList>
            <person name="Zhirakovskaya E."/>
        </authorList>
    </citation>
    <scope>NUCLEOTIDE SEQUENCE</scope>
</reference>
<sequence>MRVVIISAVVLLMGNSAVAGTSQTLESEEAKLSYIFGHQLGQRLVSDGIEVDVDAYGKGLRDGLQSVESQISPAEAQVVMERFQASAEERRQALGENNRAAGLAYLAENSKNPDIIVLENGLQYKVIKQGDGAKPKAVDTVKVHYRGTLIDGREFDSSYRRDEPATFPVNRVIAGWTAILQMMPVGSHYQVTIPSELAYGERGTPPMIKPHSVLIFDIELLNIEE</sequence>
<dbReference type="EC" id="5.2.1.8" evidence="2"/>
<comment type="catalytic activity">
    <reaction evidence="1">
        <text>[protein]-peptidylproline (omega=180) = [protein]-peptidylproline (omega=0)</text>
        <dbReference type="Rhea" id="RHEA:16237"/>
        <dbReference type="Rhea" id="RHEA-COMP:10747"/>
        <dbReference type="Rhea" id="RHEA-COMP:10748"/>
        <dbReference type="ChEBI" id="CHEBI:83833"/>
        <dbReference type="ChEBI" id="CHEBI:83834"/>
        <dbReference type="EC" id="5.2.1.8"/>
    </reaction>
</comment>
<dbReference type="PANTHER" id="PTHR43811">
    <property type="entry name" value="FKBP-TYPE PEPTIDYL-PROLYL CIS-TRANS ISOMERASE FKPA"/>
    <property type="match status" value="1"/>
</dbReference>
<dbReference type="InterPro" id="IPR001179">
    <property type="entry name" value="PPIase_FKBP_dom"/>
</dbReference>
<organism evidence="6">
    <name type="scientific">hydrothermal vent metagenome</name>
    <dbReference type="NCBI Taxonomy" id="652676"/>
    <lineage>
        <taxon>unclassified sequences</taxon>
        <taxon>metagenomes</taxon>
        <taxon>ecological metagenomes</taxon>
    </lineage>
</organism>
<dbReference type="FunFam" id="3.10.50.40:FF:000006">
    <property type="entry name" value="Peptidyl-prolyl cis-trans isomerase"/>
    <property type="match status" value="1"/>
</dbReference>
<protein>
    <recommendedName>
        <fullName evidence="2">peptidylprolyl isomerase</fullName>
        <ecNumber evidence="2">5.2.1.8</ecNumber>
    </recommendedName>
</protein>
<dbReference type="Gene3D" id="3.10.50.40">
    <property type="match status" value="1"/>
</dbReference>
<dbReference type="AlphaFoldDB" id="A0A3B0ZBX1"/>
<dbReference type="GO" id="GO:0006457">
    <property type="term" value="P:protein folding"/>
    <property type="evidence" value="ECO:0007669"/>
    <property type="project" value="InterPro"/>
</dbReference>
<dbReference type="InterPro" id="IPR046357">
    <property type="entry name" value="PPIase_dom_sf"/>
</dbReference>
<evidence type="ECO:0000313" key="6">
    <source>
        <dbReference type="EMBL" id="VAW85703.1"/>
    </source>
</evidence>
<dbReference type="GO" id="GO:0003755">
    <property type="term" value="F:peptidyl-prolyl cis-trans isomerase activity"/>
    <property type="evidence" value="ECO:0007669"/>
    <property type="project" value="UniProtKB-KW"/>
</dbReference>
<dbReference type="InterPro" id="IPR036944">
    <property type="entry name" value="PPIase_FKBP_N_sf"/>
</dbReference>
<dbReference type="EMBL" id="UOFP01000104">
    <property type="protein sequence ID" value="VAW85703.1"/>
    <property type="molecule type" value="Genomic_DNA"/>
</dbReference>
<dbReference type="PROSITE" id="PS50059">
    <property type="entry name" value="FKBP_PPIASE"/>
    <property type="match status" value="1"/>
</dbReference>
<accession>A0A3B0ZBX1</accession>
<name>A0A3B0ZBX1_9ZZZZ</name>
<dbReference type="Pfam" id="PF00254">
    <property type="entry name" value="FKBP_C"/>
    <property type="match status" value="1"/>
</dbReference>
<evidence type="ECO:0000256" key="1">
    <source>
        <dbReference type="ARBA" id="ARBA00000971"/>
    </source>
</evidence>
<keyword evidence="3" id="KW-0697">Rotamase</keyword>
<evidence type="ECO:0000256" key="4">
    <source>
        <dbReference type="ARBA" id="ARBA00023235"/>
    </source>
</evidence>
<evidence type="ECO:0000256" key="3">
    <source>
        <dbReference type="ARBA" id="ARBA00023110"/>
    </source>
</evidence>